<comment type="caution">
    <text evidence="14">The sequence shown here is derived from an EMBL/GenBank/DDBJ whole genome shotgun (WGS) entry which is preliminary data.</text>
</comment>
<accession>A0A0A0NQT8</accession>
<evidence type="ECO:0000256" key="9">
    <source>
        <dbReference type="ARBA" id="ARBA00023136"/>
    </source>
</evidence>
<evidence type="ECO:0000256" key="4">
    <source>
        <dbReference type="ARBA" id="ARBA00022519"/>
    </source>
</evidence>
<evidence type="ECO:0000256" key="1">
    <source>
        <dbReference type="ARBA" id="ARBA00004651"/>
    </source>
</evidence>
<evidence type="ECO:0000256" key="10">
    <source>
        <dbReference type="SAM" id="MobiDB-lite"/>
    </source>
</evidence>
<gene>
    <name evidence="14" type="ORF">D3C57_103580</name>
</gene>
<keyword evidence="7" id="KW-0067">ATP-binding</keyword>
<dbReference type="Gene3D" id="3.40.50.300">
    <property type="entry name" value="P-loop containing nucleotide triphosphate hydrolases"/>
    <property type="match status" value="1"/>
</dbReference>
<keyword evidence="9 11" id="KW-0472">Membrane</keyword>
<dbReference type="InterPro" id="IPR011527">
    <property type="entry name" value="ABC1_TM_dom"/>
</dbReference>
<dbReference type="SMART" id="SM00382">
    <property type="entry name" value="AAA"/>
    <property type="match status" value="1"/>
</dbReference>
<dbReference type="PANTHER" id="PTHR43394:SF1">
    <property type="entry name" value="ATP-BINDING CASSETTE SUB-FAMILY B MEMBER 10, MITOCHONDRIAL"/>
    <property type="match status" value="1"/>
</dbReference>
<dbReference type="InterPro" id="IPR036640">
    <property type="entry name" value="ABC1_TM_sf"/>
</dbReference>
<dbReference type="AlphaFoldDB" id="A0A0A0NQT8"/>
<organism evidence="14 15">
    <name type="scientific">Streptomyces rapamycinicus (strain ATCC 29253 / DSM 41530 / NRRL 5491 / AYB-994)</name>
    <name type="common">Streptomyces hygroscopicus (strain ATCC 29253)</name>
    <dbReference type="NCBI Taxonomy" id="1343740"/>
    <lineage>
        <taxon>Bacteria</taxon>
        <taxon>Bacillati</taxon>
        <taxon>Actinomycetota</taxon>
        <taxon>Actinomycetes</taxon>
        <taxon>Kitasatosporales</taxon>
        <taxon>Streptomycetaceae</taxon>
        <taxon>Streptomyces</taxon>
        <taxon>Streptomyces violaceusniger group</taxon>
    </lineage>
</organism>
<keyword evidence="6" id="KW-0547">Nucleotide-binding</keyword>
<evidence type="ECO:0008006" key="16">
    <source>
        <dbReference type="Google" id="ProtNLM"/>
    </source>
</evidence>
<dbReference type="SUPFAM" id="SSF90123">
    <property type="entry name" value="ABC transporter transmembrane region"/>
    <property type="match status" value="1"/>
</dbReference>
<dbReference type="PROSITE" id="PS50929">
    <property type="entry name" value="ABC_TM1F"/>
    <property type="match status" value="1"/>
</dbReference>
<evidence type="ECO:0000256" key="8">
    <source>
        <dbReference type="ARBA" id="ARBA00022989"/>
    </source>
</evidence>
<dbReference type="Pfam" id="PF00005">
    <property type="entry name" value="ABC_tran"/>
    <property type="match status" value="1"/>
</dbReference>
<evidence type="ECO:0000256" key="11">
    <source>
        <dbReference type="SAM" id="Phobius"/>
    </source>
</evidence>
<evidence type="ECO:0000256" key="2">
    <source>
        <dbReference type="ARBA" id="ARBA00022448"/>
    </source>
</evidence>
<evidence type="ECO:0000256" key="7">
    <source>
        <dbReference type="ARBA" id="ARBA00022840"/>
    </source>
</evidence>
<dbReference type="GO" id="GO:0005886">
    <property type="term" value="C:plasma membrane"/>
    <property type="evidence" value="ECO:0007669"/>
    <property type="project" value="UniProtKB-SubCell"/>
</dbReference>
<evidence type="ECO:0000313" key="14">
    <source>
        <dbReference type="EMBL" id="RLV77419.1"/>
    </source>
</evidence>
<evidence type="ECO:0000256" key="5">
    <source>
        <dbReference type="ARBA" id="ARBA00022692"/>
    </source>
</evidence>
<feature type="domain" description="ABC transmembrane type-1" evidence="13">
    <location>
        <begin position="49"/>
        <end position="329"/>
    </location>
</feature>
<feature type="transmembrane region" description="Helical" evidence="11">
    <location>
        <begin position="162"/>
        <end position="181"/>
    </location>
</feature>
<dbReference type="Gene3D" id="1.20.1560.10">
    <property type="entry name" value="ABC transporter type 1, transmembrane domain"/>
    <property type="match status" value="1"/>
</dbReference>
<protein>
    <recommendedName>
        <fullName evidence="16">Multidrug ABC transporter ATP-binding protein</fullName>
    </recommendedName>
</protein>
<evidence type="ECO:0000259" key="12">
    <source>
        <dbReference type="PROSITE" id="PS50893"/>
    </source>
</evidence>
<feature type="transmembrane region" description="Helical" evidence="11">
    <location>
        <begin position="47"/>
        <end position="68"/>
    </location>
</feature>
<keyword evidence="8 11" id="KW-1133">Transmembrane helix</keyword>
<keyword evidence="3" id="KW-1003">Cell membrane</keyword>
<feature type="region of interest" description="Disordered" evidence="10">
    <location>
        <begin position="453"/>
        <end position="474"/>
    </location>
</feature>
<evidence type="ECO:0000256" key="3">
    <source>
        <dbReference type="ARBA" id="ARBA00022475"/>
    </source>
</evidence>
<dbReference type="InterPro" id="IPR039421">
    <property type="entry name" value="Type_1_exporter"/>
</dbReference>
<dbReference type="InterPro" id="IPR027417">
    <property type="entry name" value="P-loop_NTPase"/>
</dbReference>
<dbReference type="PANTHER" id="PTHR43394">
    <property type="entry name" value="ATP-DEPENDENT PERMEASE MDL1, MITOCHONDRIAL"/>
    <property type="match status" value="1"/>
</dbReference>
<keyword evidence="5 11" id="KW-0812">Transmembrane</keyword>
<evidence type="ECO:0000259" key="13">
    <source>
        <dbReference type="PROSITE" id="PS50929"/>
    </source>
</evidence>
<dbReference type="STRING" id="1343740.M271_40040"/>
<reference evidence="14 15" key="1">
    <citation type="journal article" date="2018" name="J. Biol. Chem.">
        <title>Discovery of the actinoplanic acid pathway in Streptomyces rapamycinicus reveals a genetically conserved synergism with rapamycin.</title>
        <authorList>
            <person name="Mrak P."/>
            <person name="Krastel P."/>
            <person name="Pivk Lukancic P."/>
            <person name="Tao J."/>
            <person name="Pistorius D."/>
            <person name="Moore C.M."/>
        </authorList>
    </citation>
    <scope>NUCLEOTIDE SEQUENCE [LARGE SCALE GENOMIC DNA]</scope>
    <source>
        <strain evidence="14 15">NRRL 5491</strain>
    </source>
</reference>
<feature type="transmembrane region" description="Helical" evidence="11">
    <location>
        <begin position="80"/>
        <end position="101"/>
    </location>
</feature>
<dbReference type="KEGG" id="src:M271_40040"/>
<dbReference type="Proteomes" id="UP000281594">
    <property type="component" value="Unassembled WGS sequence"/>
</dbReference>
<dbReference type="EMBL" id="QYCY01000001">
    <property type="protein sequence ID" value="RLV77419.1"/>
    <property type="molecule type" value="Genomic_DNA"/>
</dbReference>
<keyword evidence="4" id="KW-0997">Cell inner membrane</keyword>
<dbReference type="SUPFAM" id="SSF52540">
    <property type="entry name" value="P-loop containing nucleoside triphosphate hydrolases"/>
    <property type="match status" value="1"/>
</dbReference>
<feature type="domain" description="ABC transporter" evidence="12">
    <location>
        <begin position="360"/>
        <end position="606"/>
    </location>
</feature>
<dbReference type="GO" id="GO:0015421">
    <property type="term" value="F:ABC-type oligopeptide transporter activity"/>
    <property type="evidence" value="ECO:0007669"/>
    <property type="project" value="TreeGrafter"/>
</dbReference>
<dbReference type="Pfam" id="PF00664">
    <property type="entry name" value="ABC_membrane"/>
    <property type="match status" value="1"/>
</dbReference>
<dbReference type="PROSITE" id="PS50893">
    <property type="entry name" value="ABC_TRANSPORTER_2"/>
    <property type="match status" value="1"/>
</dbReference>
<dbReference type="CDD" id="cd07346">
    <property type="entry name" value="ABC_6TM_exporters"/>
    <property type="match status" value="1"/>
</dbReference>
<dbReference type="GO" id="GO:0016887">
    <property type="term" value="F:ATP hydrolysis activity"/>
    <property type="evidence" value="ECO:0007669"/>
    <property type="project" value="InterPro"/>
</dbReference>
<dbReference type="HOGENOM" id="CLU_000604_84_9_11"/>
<dbReference type="InterPro" id="IPR003593">
    <property type="entry name" value="AAA+_ATPase"/>
</dbReference>
<evidence type="ECO:0000313" key="15">
    <source>
        <dbReference type="Proteomes" id="UP000281594"/>
    </source>
</evidence>
<evidence type="ECO:0000256" key="6">
    <source>
        <dbReference type="ARBA" id="ARBA00022741"/>
    </source>
</evidence>
<comment type="subcellular location">
    <subcellularLocation>
        <location evidence="1">Cell membrane</location>
        <topology evidence="1">Multi-pass membrane protein</topology>
    </subcellularLocation>
</comment>
<dbReference type="eggNOG" id="COG1132">
    <property type="taxonomic scope" value="Bacteria"/>
</dbReference>
<sequence length="618" mass="66353">MTTTRTADANPLAPPADEQPGTRLPLARQQEVHHWFWTFVRGNSGRITAMLTLFGLALGTGLVGPRLLGYLVESVQRSTTTWRVDMVALVLVAVLAVQALLTRAAQVQTTLLGEKVLAETRESFVRRVMRLPLGTVESVGTGDLLSRATSDVDRLNEGIRLAMPRILMAAVTLALTVVAMLLTSPLLSLLLLTGLPFAVFSTRWYRPRATRGYEELLKDEAEVLTSTHETVRGAASVEALGLARRRIDHHGSAVARVVRHRRRITGLQTVWYPSLDLATMVPMAFTLLAGGAAYRDGRVGLAEITAMVLYLQSLNGPLVELLSWTDELQVGSAALRRILGVERLPVERSDTGAVPTGRRIRLRGVRFGYDAGREVLHGIDLDIPPGGRIAVVGTSGAGKSTLGKLLAGVHHPTAGVLEIGDAPVSAMSIGTLRGEVALVTQENHVFAGSVRDNLTLPERRGPGGRTGPDDDTWGDEELWAALRTVGLEEWARKLPDGLGSPVATGETDVPAVTAQQIALARLLLADPHTLVLDEATALMEPTASRQVERSMAALLAGRSVISIVHRLDSVQDADLIAVMESGRIVELGSHQELLEKDGAYARLWRSWTAAGGGPEAGS</sequence>
<keyword evidence="2" id="KW-0813">Transport</keyword>
<proteinExistence type="predicted"/>
<feature type="region of interest" description="Disordered" evidence="10">
    <location>
        <begin position="1"/>
        <end position="22"/>
    </location>
</feature>
<dbReference type="InterPro" id="IPR003439">
    <property type="entry name" value="ABC_transporter-like_ATP-bd"/>
</dbReference>
<dbReference type="RefSeq" id="WP_020872871.1">
    <property type="nucleotide sequence ID" value="NC_022785.1"/>
</dbReference>
<name>A0A0A0NQT8_STRRN</name>
<dbReference type="GO" id="GO:0005524">
    <property type="term" value="F:ATP binding"/>
    <property type="evidence" value="ECO:0007669"/>
    <property type="project" value="UniProtKB-KW"/>
</dbReference>
<dbReference type="FunFam" id="3.40.50.300:FF:001001">
    <property type="entry name" value="Multidrug ABC transporter ATP-binding protein"/>
    <property type="match status" value="1"/>
</dbReference>